<evidence type="ECO:0000313" key="8">
    <source>
        <dbReference type="Proteomes" id="UP001597124"/>
    </source>
</evidence>
<dbReference type="RefSeq" id="WP_381487267.1">
    <property type="nucleotide sequence ID" value="NZ_JBHTIK010000002.1"/>
</dbReference>
<evidence type="ECO:0000256" key="5">
    <source>
        <dbReference type="SAM" id="SignalP"/>
    </source>
</evidence>
<evidence type="ECO:0000259" key="6">
    <source>
        <dbReference type="Pfam" id="PF13354"/>
    </source>
</evidence>
<dbReference type="PRINTS" id="PR00118">
    <property type="entry name" value="BLACTAMASEA"/>
</dbReference>
<evidence type="ECO:0000256" key="2">
    <source>
        <dbReference type="ARBA" id="ARBA00009009"/>
    </source>
</evidence>
<evidence type="ECO:0000256" key="4">
    <source>
        <dbReference type="SAM" id="MobiDB-lite"/>
    </source>
</evidence>
<evidence type="ECO:0000256" key="3">
    <source>
        <dbReference type="ARBA" id="ARBA00012865"/>
    </source>
</evidence>
<dbReference type="Gene3D" id="3.40.710.10">
    <property type="entry name" value="DD-peptidase/beta-lactamase superfamily"/>
    <property type="match status" value="1"/>
</dbReference>
<dbReference type="PANTHER" id="PTHR35333">
    <property type="entry name" value="BETA-LACTAMASE"/>
    <property type="match status" value="1"/>
</dbReference>
<dbReference type="InterPro" id="IPR012338">
    <property type="entry name" value="Beta-lactam/transpept-like"/>
</dbReference>
<accession>A0ABW3C298</accession>
<dbReference type="SUPFAM" id="SSF56601">
    <property type="entry name" value="beta-lactamase/transpeptidase-like"/>
    <property type="match status" value="1"/>
</dbReference>
<evidence type="ECO:0000256" key="1">
    <source>
        <dbReference type="ARBA" id="ARBA00001526"/>
    </source>
</evidence>
<reference evidence="8" key="1">
    <citation type="journal article" date="2019" name="Int. J. Syst. Evol. Microbiol.">
        <title>The Global Catalogue of Microorganisms (GCM) 10K type strain sequencing project: providing services to taxonomists for standard genome sequencing and annotation.</title>
        <authorList>
            <consortium name="The Broad Institute Genomics Platform"/>
            <consortium name="The Broad Institute Genome Sequencing Center for Infectious Disease"/>
            <person name="Wu L."/>
            <person name="Ma J."/>
        </authorList>
    </citation>
    <scope>NUCLEOTIDE SEQUENCE [LARGE SCALE GENOMIC DNA]</scope>
    <source>
        <strain evidence="8">CCUG 52537</strain>
    </source>
</reference>
<feature type="signal peptide" evidence="5">
    <location>
        <begin position="1"/>
        <end position="21"/>
    </location>
</feature>
<keyword evidence="8" id="KW-1185">Reference proteome</keyword>
<dbReference type="NCBIfam" id="NF033103">
    <property type="entry name" value="bla_class_A"/>
    <property type="match status" value="1"/>
</dbReference>
<feature type="region of interest" description="Disordered" evidence="4">
    <location>
        <begin position="205"/>
        <end position="227"/>
    </location>
</feature>
<comment type="similarity">
    <text evidence="2">Belongs to the class-A beta-lactamase family.</text>
</comment>
<feature type="chain" id="PRO_5046754146" description="beta-lactamase" evidence="5">
    <location>
        <begin position="22"/>
        <end position="338"/>
    </location>
</feature>
<keyword evidence="5" id="KW-0732">Signal</keyword>
<protein>
    <recommendedName>
        <fullName evidence="3">beta-lactamase</fullName>
        <ecNumber evidence="3">3.5.2.6</ecNumber>
    </recommendedName>
</protein>
<keyword evidence="7" id="KW-0378">Hydrolase</keyword>
<dbReference type="EMBL" id="JBHTIK010000002">
    <property type="protein sequence ID" value="MFD0847744.1"/>
    <property type="molecule type" value="Genomic_DNA"/>
</dbReference>
<evidence type="ECO:0000313" key="7">
    <source>
        <dbReference type="EMBL" id="MFD0847744.1"/>
    </source>
</evidence>
<dbReference type="Pfam" id="PF13354">
    <property type="entry name" value="Beta-lactamase2"/>
    <property type="match status" value="1"/>
</dbReference>
<dbReference type="InterPro" id="IPR045155">
    <property type="entry name" value="Beta-lactam_cat"/>
</dbReference>
<dbReference type="PANTHER" id="PTHR35333:SF3">
    <property type="entry name" value="BETA-LACTAMASE-TYPE TRANSPEPTIDASE FOLD CONTAINING PROTEIN"/>
    <property type="match status" value="1"/>
</dbReference>
<sequence>MRRASLVALISAALLASGPLAAPVLAAPAAATTQNRLSDAFKLFAEQTDGTVGVALQAVDGKDMATLNAGTTFPMASTFKIAVAGKIFERIDKGETSLDQMVTVDPKLLVGSYGMAIQTPHPGIALSVHNLLEFMLTQSDNTSTDVLVQLAGGPAAVNAWLRAQGITGQRVDNDTAHLLYRAIGIETPGPGTFKENVEAAFKANPALQDRDGPRAPNAPFNADPRDTSTPEAMVQLLLRIHSGKAMSAASTKTLIGIMERCRTGGNRLKGLLPSDTVIAHKTGTLSSVANDVGIITLPNGRQFAIAVFVKGDTRGTATQDKVIADIARVAYDHFLTAN</sequence>
<dbReference type="Proteomes" id="UP001597124">
    <property type="component" value="Unassembled WGS sequence"/>
</dbReference>
<dbReference type="GO" id="GO:0008800">
    <property type="term" value="F:beta-lactamase activity"/>
    <property type="evidence" value="ECO:0007669"/>
    <property type="project" value="UniProtKB-EC"/>
</dbReference>
<organism evidence="7 8">
    <name type="scientific">Sphingosinicella xenopeptidilytica</name>
    <dbReference type="NCBI Taxonomy" id="364098"/>
    <lineage>
        <taxon>Bacteria</taxon>
        <taxon>Pseudomonadati</taxon>
        <taxon>Pseudomonadota</taxon>
        <taxon>Alphaproteobacteria</taxon>
        <taxon>Sphingomonadales</taxon>
        <taxon>Sphingosinicellaceae</taxon>
        <taxon>Sphingosinicella</taxon>
    </lineage>
</organism>
<comment type="catalytic activity">
    <reaction evidence="1">
        <text>a beta-lactam + H2O = a substituted beta-amino acid</text>
        <dbReference type="Rhea" id="RHEA:20401"/>
        <dbReference type="ChEBI" id="CHEBI:15377"/>
        <dbReference type="ChEBI" id="CHEBI:35627"/>
        <dbReference type="ChEBI" id="CHEBI:140347"/>
        <dbReference type="EC" id="3.5.2.6"/>
    </reaction>
</comment>
<comment type="caution">
    <text evidence="7">The sequence shown here is derived from an EMBL/GenBank/DDBJ whole genome shotgun (WGS) entry which is preliminary data.</text>
</comment>
<dbReference type="EC" id="3.5.2.6" evidence="3"/>
<proteinExistence type="inferred from homology"/>
<feature type="domain" description="Beta-lactamase class A catalytic" evidence="6">
    <location>
        <begin position="54"/>
        <end position="309"/>
    </location>
</feature>
<name>A0ABW3C298_SPHXN</name>
<dbReference type="InterPro" id="IPR000871">
    <property type="entry name" value="Beta-lactam_class-A"/>
</dbReference>
<gene>
    <name evidence="7" type="primary">bla</name>
    <name evidence="7" type="ORF">ACFQ00_05350</name>
</gene>